<protein>
    <recommendedName>
        <fullName evidence="9">ATP-dependent DNA helicase</fullName>
        <ecNumber evidence="9">3.6.4.12</ecNumber>
    </recommendedName>
</protein>
<feature type="compositionally biased region" description="Low complexity" evidence="10">
    <location>
        <begin position="1042"/>
        <end position="1053"/>
    </location>
</feature>
<evidence type="ECO:0000256" key="7">
    <source>
        <dbReference type="ARBA" id="ARBA00023242"/>
    </source>
</evidence>
<dbReference type="FunFam" id="3.40.50.300:FF:000861">
    <property type="entry name" value="Fanconi anemia, complementation group M"/>
    <property type="match status" value="1"/>
</dbReference>
<feature type="compositionally biased region" description="Basic and acidic residues" evidence="10">
    <location>
        <begin position="881"/>
        <end position="890"/>
    </location>
</feature>
<feature type="region of interest" description="Disordered" evidence="10">
    <location>
        <begin position="1019"/>
        <end position="1230"/>
    </location>
</feature>
<dbReference type="SMART" id="SM00487">
    <property type="entry name" value="DEXDc"/>
    <property type="match status" value="1"/>
</dbReference>
<comment type="function">
    <text evidence="9">ATP-dependent DNA helicase involved in DNA damage repair by homologous recombination and in genome maintenance. Capable of unwinding D-loops. Plays a role in limiting crossover recombinants during mitotic DNA double-strand break (DSB) repair. Component of a FANCM-MHF complex which promotes gene conversion at blocked replication forks, probably by reversal of the stalled fork.</text>
</comment>
<dbReference type="GO" id="GO:0005524">
    <property type="term" value="F:ATP binding"/>
    <property type="evidence" value="ECO:0007669"/>
    <property type="project" value="UniProtKB-UniRule"/>
</dbReference>
<feature type="compositionally biased region" description="Acidic residues" evidence="10">
    <location>
        <begin position="943"/>
        <end position="957"/>
    </location>
</feature>
<dbReference type="CDD" id="cd18033">
    <property type="entry name" value="DEXDc_FANCM"/>
    <property type="match status" value="1"/>
</dbReference>
<keyword evidence="14" id="KW-1185">Reference proteome</keyword>
<dbReference type="Pfam" id="PF00271">
    <property type="entry name" value="Helicase_C"/>
    <property type="match status" value="1"/>
</dbReference>
<feature type="compositionally biased region" description="Pro residues" evidence="10">
    <location>
        <begin position="1081"/>
        <end position="1096"/>
    </location>
</feature>
<feature type="domain" description="Helicase C-terminal" evidence="12">
    <location>
        <begin position="554"/>
        <end position="732"/>
    </location>
</feature>
<feature type="region of interest" description="Disordered" evidence="10">
    <location>
        <begin position="755"/>
        <end position="790"/>
    </location>
</feature>
<feature type="compositionally biased region" description="Basic residues" evidence="10">
    <location>
        <begin position="870"/>
        <end position="880"/>
    </location>
</feature>
<feature type="compositionally biased region" description="Acidic residues" evidence="10">
    <location>
        <begin position="173"/>
        <end position="182"/>
    </location>
</feature>
<feature type="compositionally biased region" description="Basic and acidic residues" evidence="10">
    <location>
        <begin position="1140"/>
        <end position="1149"/>
    </location>
</feature>
<comment type="catalytic activity">
    <reaction evidence="8 9">
        <text>ATP + H2O = ADP + phosphate + H(+)</text>
        <dbReference type="Rhea" id="RHEA:13065"/>
        <dbReference type="ChEBI" id="CHEBI:15377"/>
        <dbReference type="ChEBI" id="CHEBI:15378"/>
        <dbReference type="ChEBI" id="CHEBI:30616"/>
        <dbReference type="ChEBI" id="CHEBI:43474"/>
        <dbReference type="ChEBI" id="CHEBI:456216"/>
        <dbReference type="EC" id="3.6.4.12"/>
    </reaction>
</comment>
<dbReference type="Proteomes" id="UP000298030">
    <property type="component" value="Unassembled WGS sequence"/>
</dbReference>
<feature type="compositionally biased region" description="Basic residues" evidence="10">
    <location>
        <begin position="1157"/>
        <end position="1174"/>
    </location>
</feature>
<keyword evidence="6" id="KW-0067">ATP-binding</keyword>
<dbReference type="SUPFAM" id="SSF52540">
    <property type="entry name" value="P-loop containing nucleoside triphosphate hydrolases"/>
    <property type="match status" value="1"/>
</dbReference>
<dbReference type="PROSITE" id="PS51192">
    <property type="entry name" value="HELICASE_ATP_BIND_1"/>
    <property type="match status" value="1"/>
</dbReference>
<name>A0A4Y7TYR9_COPMI</name>
<evidence type="ECO:0000313" key="13">
    <source>
        <dbReference type="EMBL" id="TEB39316.1"/>
    </source>
</evidence>
<dbReference type="GO" id="GO:0000400">
    <property type="term" value="F:four-way junction DNA binding"/>
    <property type="evidence" value="ECO:0007669"/>
    <property type="project" value="TreeGrafter"/>
</dbReference>
<feature type="compositionally biased region" description="Basic residues" evidence="10">
    <location>
        <begin position="156"/>
        <end position="166"/>
    </location>
</feature>
<feature type="compositionally biased region" description="Acidic residues" evidence="10">
    <location>
        <begin position="891"/>
        <end position="905"/>
    </location>
</feature>
<feature type="region of interest" description="Disordered" evidence="10">
    <location>
        <begin position="105"/>
        <end position="190"/>
    </location>
</feature>
<proteinExistence type="inferred from homology"/>
<dbReference type="PANTHER" id="PTHR14025:SF20">
    <property type="entry name" value="FANCONI ANEMIA GROUP M PROTEIN"/>
    <property type="match status" value="1"/>
</dbReference>
<evidence type="ECO:0000256" key="6">
    <source>
        <dbReference type="ARBA" id="ARBA00022840"/>
    </source>
</evidence>
<evidence type="ECO:0000256" key="3">
    <source>
        <dbReference type="ARBA" id="ARBA00022741"/>
    </source>
</evidence>
<sequence>MSSDYDFDDDFDDAALAEVDAIEQAALQKALEPELESAPLRPQTKLLKADSSIDFSFDIDDSELQRLDDHVEQKYNEKVLQIPGPSSRPMDRTNSGNMLQRTLFGDVLQPPPSNPSKSNSSSTSLQRTHCTTRNLFGQQAPKTKTWDHTAFAQSGLRRKKSTKGKGKGKEKDNDDEDGDDFELPPPFVPIGPPPPMKVEADLLEAKHWVYPINRPKRDYQYNIVKNCLFDNTLVALPTGLGKTFVAGVVMLNYYRWYPKGKILFVAPTKPLVAQQIVASHETCGIPGSDGIELTGSIKPATRERYWQEKRVFYMTPQTLESDLNSGICDPSRIVLLVIDEAHHATGDYSYNKVVRFLMAKNPHYRLLALTATPGNNVESIQKLIDGLHISRIEIRNEQSLDLKPYLFEKVVSKHVIKPSGDVFELQELFRKTMDPIMKPLREKNIFFPGEDCLKMHPFRPTMIANDGKHPQARFYRTQLSNLSSLARGVLYLLTGSIASCRDYMEEVRKKDLETATTGKKRNHALSDNPNFQALMRKMDELKANGATPHPKMEKLKDILINYFGTRMQDAGDDESAAQDSRVMVFSSYRAVVEEIIKELDQHRPLIRAAAFIGQATDKSGRKGLKQSEQIALIDRFQKGEFNVLVATCIGEEGLDIGEINLTICYDTDKAPTRMIQRFGRTGRKRAGEVHALLAETREEFNLEKAKDMYKEVQKIINRGDSYELYGDVPRLLPTHIKPECVEKVVEMEHYVREDLRKSRGRDASAPKGTKRKRNTDPNRNIPPDMPSTFTSANSIWKRFSKKSEIPPDLPSDQSDLEALGEDDEIDKELEAGIIGLSSVRRTQSAKPAHRKKKAGSPDLRRSATAAPAKSKSKKLTAKQRKLAEKTKEATLEELVEQAEDDDVDLEIERGIFGGFKPASRLRNEASTSGRVLTPDELPTYEIPDTDEDEPAEGSDDELGLKSNFSPPPKKRSNSEDMGWLVDDDEDMFNARGSPEPDRMTSPAFDRVVFDDDSIEISQPFASQLKGKKKLKLQFPPPQDMNPSSSPGIEIISETHSQRSGAGLQPAFSPEPSSSKRRKTNMPPPPVPALRKPPPSPIVEEPEQTQFPIAKPKRRRVVTIASSDGEEDDTPVSPPHRLKRRLIELDHDLGLESTLAKPAKKARKSRSSPSRRKPYGAKPSMLDRNRNAVWDAEAAHSGDEVSEGHSSDDMEWSSDREFVRDDSFTQASPSYEQTQMYRQSLFTQAPMGGAAPVFGRGPARAKPFGRIGTSNNPRGHLPSSSPPPPDEELDNYEYDSFIVPDGEVSMEANLRSDDAVLDY</sequence>
<feature type="compositionally biased region" description="Low complexity" evidence="10">
    <location>
        <begin position="115"/>
        <end position="124"/>
    </location>
</feature>
<dbReference type="GO" id="GO:0005634">
    <property type="term" value="C:nucleus"/>
    <property type="evidence" value="ECO:0007669"/>
    <property type="project" value="UniProtKB-SubCell"/>
</dbReference>
<dbReference type="GO" id="GO:0045003">
    <property type="term" value="P:double-strand break repair via synthesis-dependent strand annealing"/>
    <property type="evidence" value="ECO:0007669"/>
    <property type="project" value="TreeGrafter"/>
</dbReference>
<keyword evidence="7" id="KW-0539">Nucleus</keyword>
<feature type="compositionally biased region" description="Basic and acidic residues" evidence="10">
    <location>
        <begin position="1192"/>
        <end position="1222"/>
    </location>
</feature>
<feature type="region of interest" description="Disordered" evidence="10">
    <location>
        <begin position="78"/>
        <end position="97"/>
    </location>
</feature>
<evidence type="ECO:0000256" key="10">
    <source>
        <dbReference type="SAM" id="MobiDB-lite"/>
    </source>
</evidence>
<feature type="region of interest" description="Disordered" evidence="10">
    <location>
        <begin position="1251"/>
        <end position="1294"/>
    </location>
</feature>
<dbReference type="EMBL" id="QPFP01000002">
    <property type="protein sequence ID" value="TEB39316.1"/>
    <property type="molecule type" value="Genomic_DNA"/>
</dbReference>
<dbReference type="GO" id="GO:0016887">
    <property type="term" value="F:ATP hydrolysis activity"/>
    <property type="evidence" value="ECO:0007669"/>
    <property type="project" value="RHEA"/>
</dbReference>
<dbReference type="OrthoDB" id="164902at2759"/>
<dbReference type="CDD" id="cd12091">
    <property type="entry name" value="FANCM_ID"/>
    <property type="match status" value="1"/>
</dbReference>
<evidence type="ECO:0000256" key="4">
    <source>
        <dbReference type="ARBA" id="ARBA00022801"/>
    </source>
</evidence>
<dbReference type="InterPro" id="IPR044749">
    <property type="entry name" value="FANCM_DEXDc"/>
</dbReference>
<dbReference type="GO" id="GO:0043138">
    <property type="term" value="F:3'-5' DNA helicase activity"/>
    <property type="evidence" value="ECO:0007669"/>
    <property type="project" value="InterPro"/>
</dbReference>
<dbReference type="InterPro" id="IPR014001">
    <property type="entry name" value="Helicase_ATP-bd"/>
</dbReference>
<evidence type="ECO:0000256" key="8">
    <source>
        <dbReference type="ARBA" id="ARBA00047995"/>
    </source>
</evidence>
<accession>A0A4Y7TYR9</accession>
<keyword evidence="3" id="KW-0547">Nucleotide-binding</keyword>
<evidence type="ECO:0000256" key="5">
    <source>
        <dbReference type="ARBA" id="ARBA00022806"/>
    </source>
</evidence>
<dbReference type="Gene3D" id="3.40.50.300">
    <property type="entry name" value="P-loop containing nucleotide triphosphate hydrolases"/>
    <property type="match status" value="2"/>
</dbReference>
<feature type="domain" description="Helicase ATP-binding" evidence="11">
    <location>
        <begin position="223"/>
        <end position="391"/>
    </location>
</feature>
<dbReference type="InterPro" id="IPR027417">
    <property type="entry name" value="P-loop_NTPase"/>
</dbReference>
<dbReference type="PROSITE" id="PS51194">
    <property type="entry name" value="HELICASE_CTER"/>
    <property type="match status" value="1"/>
</dbReference>
<evidence type="ECO:0000256" key="9">
    <source>
        <dbReference type="RuleBase" id="RU367027"/>
    </source>
</evidence>
<keyword evidence="4 13" id="KW-0378">Hydrolase</keyword>
<dbReference type="GO" id="GO:0036297">
    <property type="term" value="P:interstrand cross-link repair"/>
    <property type="evidence" value="ECO:0007669"/>
    <property type="project" value="UniProtKB-ARBA"/>
</dbReference>
<dbReference type="InterPro" id="IPR006935">
    <property type="entry name" value="Helicase/UvrB_N"/>
</dbReference>
<evidence type="ECO:0000259" key="12">
    <source>
        <dbReference type="PROSITE" id="PS51194"/>
    </source>
</evidence>
<feature type="compositionally biased region" description="Polar residues" evidence="10">
    <location>
        <begin position="125"/>
        <end position="142"/>
    </location>
</feature>
<comment type="subcellular location">
    <subcellularLocation>
        <location evidence="1 9">Nucleus</location>
    </subcellularLocation>
</comment>
<dbReference type="InterPro" id="IPR001650">
    <property type="entry name" value="Helicase_C-like"/>
</dbReference>
<comment type="similarity">
    <text evidence="2 9">Belongs to the DEAD box helicase family. DEAH subfamily. FANCM sub-subfamily.</text>
</comment>
<comment type="subunit">
    <text evidence="9">Interacts with the MHF histone-fold complex to form the FANCM-MHF complex.</text>
</comment>
<dbReference type="EC" id="3.6.4.12" evidence="9"/>
<organism evidence="13 14">
    <name type="scientific">Coprinellus micaceus</name>
    <name type="common">Glistening ink-cap mushroom</name>
    <name type="synonym">Coprinus micaceus</name>
    <dbReference type="NCBI Taxonomy" id="71717"/>
    <lineage>
        <taxon>Eukaryota</taxon>
        <taxon>Fungi</taxon>
        <taxon>Dikarya</taxon>
        <taxon>Basidiomycota</taxon>
        <taxon>Agaricomycotina</taxon>
        <taxon>Agaricomycetes</taxon>
        <taxon>Agaricomycetidae</taxon>
        <taxon>Agaricales</taxon>
        <taxon>Agaricineae</taxon>
        <taxon>Psathyrellaceae</taxon>
        <taxon>Coprinellus</taxon>
    </lineage>
</organism>
<evidence type="ECO:0000256" key="2">
    <source>
        <dbReference type="ARBA" id="ARBA00009889"/>
    </source>
</evidence>
<evidence type="ECO:0000313" key="14">
    <source>
        <dbReference type="Proteomes" id="UP000298030"/>
    </source>
</evidence>
<feature type="compositionally biased region" description="Basic and acidic residues" evidence="10">
    <location>
        <begin position="755"/>
        <end position="764"/>
    </location>
</feature>
<evidence type="ECO:0000256" key="1">
    <source>
        <dbReference type="ARBA" id="ARBA00004123"/>
    </source>
</evidence>
<reference evidence="13 14" key="1">
    <citation type="journal article" date="2019" name="Nat. Ecol. Evol.">
        <title>Megaphylogeny resolves global patterns of mushroom evolution.</title>
        <authorList>
            <person name="Varga T."/>
            <person name="Krizsan K."/>
            <person name="Foldi C."/>
            <person name="Dima B."/>
            <person name="Sanchez-Garcia M."/>
            <person name="Sanchez-Ramirez S."/>
            <person name="Szollosi G.J."/>
            <person name="Szarkandi J.G."/>
            <person name="Papp V."/>
            <person name="Albert L."/>
            <person name="Andreopoulos W."/>
            <person name="Angelini C."/>
            <person name="Antonin V."/>
            <person name="Barry K.W."/>
            <person name="Bougher N.L."/>
            <person name="Buchanan P."/>
            <person name="Buyck B."/>
            <person name="Bense V."/>
            <person name="Catcheside P."/>
            <person name="Chovatia M."/>
            <person name="Cooper J."/>
            <person name="Damon W."/>
            <person name="Desjardin D."/>
            <person name="Finy P."/>
            <person name="Geml J."/>
            <person name="Haridas S."/>
            <person name="Hughes K."/>
            <person name="Justo A."/>
            <person name="Karasinski D."/>
            <person name="Kautmanova I."/>
            <person name="Kiss B."/>
            <person name="Kocsube S."/>
            <person name="Kotiranta H."/>
            <person name="LaButti K.M."/>
            <person name="Lechner B.E."/>
            <person name="Liimatainen K."/>
            <person name="Lipzen A."/>
            <person name="Lukacs Z."/>
            <person name="Mihaltcheva S."/>
            <person name="Morgado L.N."/>
            <person name="Niskanen T."/>
            <person name="Noordeloos M.E."/>
            <person name="Ohm R.A."/>
            <person name="Ortiz-Santana B."/>
            <person name="Ovrebo C."/>
            <person name="Racz N."/>
            <person name="Riley R."/>
            <person name="Savchenko A."/>
            <person name="Shiryaev A."/>
            <person name="Soop K."/>
            <person name="Spirin V."/>
            <person name="Szebenyi C."/>
            <person name="Tomsovsky M."/>
            <person name="Tulloss R.E."/>
            <person name="Uehling J."/>
            <person name="Grigoriev I.V."/>
            <person name="Vagvolgyi C."/>
            <person name="Papp T."/>
            <person name="Martin F.M."/>
            <person name="Miettinen O."/>
            <person name="Hibbett D.S."/>
            <person name="Nagy L.G."/>
        </authorList>
    </citation>
    <scope>NUCLEOTIDE SEQUENCE [LARGE SCALE GENOMIC DNA]</scope>
    <source>
        <strain evidence="13 14">FP101781</strain>
    </source>
</reference>
<dbReference type="InterPro" id="IPR039686">
    <property type="entry name" value="FANCM/Mph1-like_ID"/>
</dbReference>
<dbReference type="SMART" id="SM00490">
    <property type="entry name" value="HELICc"/>
    <property type="match status" value="1"/>
</dbReference>
<feature type="region of interest" description="Disordered" evidence="10">
    <location>
        <begin position="836"/>
        <end position="1004"/>
    </location>
</feature>
<dbReference type="CDD" id="cd18801">
    <property type="entry name" value="SF2_C_FANCM_Hef"/>
    <property type="match status" value="1"/>
</dbReference>
<dbReference type="Pfam" id="PF04851">
    <property type="entry name" value="ResIII"/>
    <property type="match status" value="1"/>
</dbReference>
<dbReference type="STRING" id="71717.A0A4Y7TYR9"/>
<comment type="caution">
    <text evidence="13">The sequence shown here is derived from an EMBL/GenBank/DDBJ whole genome shotgun (WGS) entry which is preliminary data.</text>
</comment>
<gene>
    <name evidence="13" type="ORF">FA13DRAFT_1656633</name>
</gene>
<evidence type="ECO:0000259" key="11">
    <source>
        <dbReference type="PROSITE" id="PS51192"/>
    </source>
</evidence>
<keyword evidence="5" id="KW-0347">Helicase</keyword>
<dbReference type="PANTHER" id="PTHR14025">
    <property type="entry name" value="FANCONI ANEMIA GROUP M FANCM FAMILY MEMBER"/>
    <property type="match status" value="1"/>
</dbReference>
<dbReference type="GO" id="GO:0009378">
    <property type="term" value="F:four-way junction helicase activity"/>
    <property type="evidence" value="ECO:0007669"/>
    <property type="project" value="TreeGrafter"/>
</dbReference>